<dbReference type="AlphaFoldDB" id="A0A544SXF0"/>
<keyword evidence="3" id="KW-1185">Reference proteome</keyword>
<evidence type="ECO:0000256" key="1">
    <source>
        <dbReference type="SAM" id="Phobius"/>
    </source>
</evidence>
<keyword evidence="1" id="KW-0812">Transmembrane</keyword>
<name>A0A544SXF0_9BACI</name>
<protein>
    <recommendedName>
        <fullName evidence="4">Nucleoside transporter/FeoB GTPase Gate domain-containing protein</fullName>
    </recommendedName>
</protein>
<feature type="transmembrane region" description="Helical" evidence="1">
    <location>
        <begin position="183"/>
        <end position="206"/>
    </location>
</feature>
<feature type="transmembrane region" description="Helical" evidence="1">
    <location>
        <begin position="314"/>
        <end position="337"/>
    </location>
</feature>
<dbReference type="EMBL" id="VDGH01000012">
    <property type="protein sequence ID" value="TQR09821.1"/>
    <property type="molecule type" value="Genomic_DNA"/>
</dbReference>
<reference evidence="2 3" key="1">
    <citation type="submission" date="2019-05" db="EMBL/GenBank/DDBJ databases">
        <title>Psychrobacillus vulpis sp. nov., a new species isolated from feces of a red fox that inhabits in The Tablas de Daimiel Natural Park, Albacete, Spain.</title>
        <authorList>
            <person name="Rodriguez M."/>
            <person name="Reina J.C."/>
            <person name="Bejar V."/>
            <person name="Llamas I."/>
        </authorList>
    </citation>
    <scope>NUCLEOTIDE SEQUENCE [LARGE SCALE GENOMIC DNA]</scope>
    <source>
        <strain evidence="2 3">NEAU-3TGS17</strain>
    </source>
</reference>
<dbReference type="OrthoDB" id="2676906at2"/>
<feature type="transmembrane region" description="Helical" evidence="1">
    <location>
        <begin position="240"/>
        <end position="263"/>
    </location>
</feature>
<sequence>MKYKKCREVVRVEKNKETSFKLKGSRSKWHPVEAVGILLVVASLLILLFDPNSLSNFFNTIIAEVKPIVVDVFLTSEIGIAIIISVIFGRMIERLGFTDGLIRIFVPIMKLLKINPSVIVPSVYNILGDINAAGKIAGPVLVKAKATKAEQKIAVATMIQSPQSFATLVLGLIALSAFNINPFPLIILSIFLPIIVVPWILSVTIYRDTKKVDLESLPRFTPKTKFLETIFSSAKEGAELLFLIIIPAVAAVFFFIGALRFFGAWGVIESNLSNVLTFLSIEPATGIVSILAAPTLAVAQLAELSMSIDPRLIVGSFVLANSGLPLSVIFGQIPAAWAEVSSLNEREALVASIIGIIIRIATACLLAYFLTPFLVG</sequence>
<feature type="transmembrane region" description="Helical" evidence="1">
    <location>
        <begin position="29"/>
        <end position="48"/>
    </location>
</feature>
<keyword evidence="1" id="KW-0472">Membrane</keyword>
<evidence type="ECO:0000313" key="2">
    <source>
        <dbReference type="EMBL" id="TQR09821.1"/>
    </source>
</evidence>
<feature type="transmembrane region" description="Helical" evidence="1">
    <location>
        <begin position="283"/>
        <end position="302"/>
    </location>
</feature>
<feature type="transmembrane region" description="Helical" evidence="1">
    <location>
        <begin position="349"/>
        <end position="370"/>
    </location>
</feature>
<dbReference type="Proteomes" id="UP000317316">
    <property type="component" value="Unassembled WGS sequence"/>
</dbReference>
<accession>A0A544SXF0</accession>
<gene>
    <name evidence="2" type="ORF">FG382_18790</name>
</gene>
<comment type="caution">
    <text evidence="2">The sequence shown here is derived from an EMBL/GenBank/DDBJ whole genome shotgun (WGS) entry which is preliminary data.</text>
</comment>
<evidence type="ECO:0008006" key="4">
    <source>
        <dbReference type="Google" id="ProtNLM"/>
    </source>
</evidence>
<keyword evidence="1" id="KW-1133">Transmembrane helix</keyword>
<evidence type="ECO:0000313" key="3">
    <source>
        <dbReference type="Proteomes" id="UP000317316"/>
    </source>
</evidence>
<proteinExistence type="predicted"/>
<feature type="transmembrane region" description="Helical" evidence="1">
    <location>
        <begin position="68"/>
        <end position="88"/>
    </location>
</feature>
<organism evidence="2 3">
    <name type="scientific">Psychrobacillus lasiicapitis</name>
    <dbReference type="NCBI Taxonomy" id="1636719"/>
    <lineage>
        <taxon>Bacteria</taxon>
        <taxon>Bacillati</taxon>
        <taxon>Bacillota</taxon>
        <taxon>Bacilli</taxon>
        <taxon>Bacillales</taxon>
        <taxon>Bacillaceae</taxon>
        <taxon>Psychrobacillus</taxon>
    </lineage>
</organism>
<feature type="transmembrane region" description="Helical" evidence="1">
    <location>
        <begin position="153"/>
        <end position="177"/>
    </location>
</feature>